<dbReference type="GO" id="GO:0051707">
    <property type="term" value="P:response to other organism"/>
    <property type="evidence" value="ECO:0007669"/>
    <property type="project" value="UniProtKB-ARBA"/>
</dbReference>
<organism evidence="4 5">
    <name type="scientific">Ziziphus jujuba</name>
    <name type="common">Chinese jujube</name>
    <name type="synonym">Ziziphus sativa</name>
    <dbReference type="NCBI Taxonomy" id="326968"/>
    <lineage>
        <taxon>Eukaryota</taxon>
        <taxon>Viridiplantae</taxon>
        <taxon>Streptophyta</taxon>
        <taxon>Embryophyta</taxon>
        <taxon>Tracheophyta</taxon>
        <taxon>Spermatophyta</taxon>
        <taxon>Magnoliopsida</taxon>
        <taxon>eudicotyledons</taxon>
        <taxon>Gunneridae</taxon>
        <taxon>Pentapetalae</taxon>
        <taxon>rosids</taxon>
        <taxon>fabids</taxon>
        <taxon>Rosales</taxon>
        <taxon>Rhamnaceae</taxon>
        <taxon>Paliureae</taxon>
        <taxon>Ziziphus</taxon>
    </lineage>
</organism>
<dbReference type="GeneID" id="107407571"/>
<feature type="signal peptide" evidence="3">
    <location>
        <begin position="1"/>
        <end position="23"/>
    </location>
</feature>
<dbReference type="Proteomes" id="UP001652623">
    <property type="component" value="Chromosome 1"/>
</dbReference>
<protein>
    <submittedName>
        <fullName evidence="5">Protein TOO MANY MOUTHS</fullName>
    </submittedName>
</protein>
<dbReference type="FunCoup" id="A0A6P3Z0Z0">
    <property type="interactions" value="656"/>
</dbReference>
<dbReference type="InterPro" id="IPR032675">
    <property type="entry name" value="LRR_dom_sf"/>
</dbReference>
<dbReference type="Pfam" id="PF00560">
    <property type="entry name" value="LRR_1"/>
    <property type="match status" value="2"/>
</dbReference>
<evidence type="ECO:0000313" key="4">
    <source>
        <dbReference type="Proteomes" id="UP001652623"/>
    </source>
</evidence>
<keyword evidence="2" id="KW-0677">Repeat</keyword>
<accession>A0A6P3Z0Z0</accession>
<name>A0A6P3Z0Z0_ZIZJJ</name>
<dbReference type="PANTHER" id="PTHR48004">
    <property type="entry name" value="OS01G0149700 PROTEIN"/>
    <property type="match status" value="1"/>
</dbReference>
<dbReference type="PANTHER" id="PTHR48004:SF42">
    <property type="entry name" value="PROTEIN TOO MANY MOUTHS-RELATED"/>
    <property type="match status" value="1"/>
</dbReference>
<evidence type="ECO:0000256" key="2">
    <source>
        <dbReference type="ARBA" id="ARBA00022737"/>
    </source>
</evidence>
<evidence type="ECO:0000256" key="3">
    <source>
        <dbReference type="SAM" id="SignalP"/>
    </source>
</evidence>
<keyword evidence="1" id="KW-0433">Leucine-rich repeat</keyword>
<reference evidence="4" key="1">
    <citation type="submission" date="2025-05" db="UniProtKB">
        <authorList>
            <consortium name="RefSeq"/>
        </authorList>
    </citation>
    <scope>NUCLEOTIDE SEQUENCE [LARGE SCALE GENOMIC DNA]</scope>
</reference>
<dbReference type="InterPro" id="IPR052941">
    <property type="entry name" value="StomDev_PlantInt_Reg"/>
</dbReference>
<reference evidence="5" key="2">
    <citation type="submission" date="2025-08" db="UniProtKB">
        <authorList>
            <consortium name="RefSeq"/>
        </authorList>
    </citation>
    <scope>IDENTIFICATION</scope>
    <source>
        <tissue evidence="5">Seedling</tissue>
    </source>
</reference>
<dbReference type="Gene3D" id="3.80.10.10">
    <property type="entry name" value="Ribonuclease Inhibitor"/>
    <property type="match status" value="3"/>
</dbReference>
<dbReference type="KEGG" id="zju:107407571"/>
<dbReference type="InterPro" id="IPR003591">
    <property type="entry name" value="Leu-rich_rpt_typical-subtyp"/>
</dbReference>
<dbReference type="GO" id="GO:0005886">
    <property type="term" value="C:plasma membrane"/>
    <property type="evidence" value="ECO:0007669"/>
    <property type="project" value="UniProtKB-SubCell"/>
</dbReference>
<keyword evidence="4" id="KW-1185">Reference proteome</keyword>
<evidence type="ECO:0000256" key="1">
    <source>
        <dbReference type="ARBA" id="ARBA00022614"/>
    </source>
</evidence>
<dbReference type="RefSeq" id="XP_015870355.2">
    <property type="nucleotide sequence ID" value="XM_016014869.4"/>
</dbReference>
<dbReference type="InterPro" id="IPR001611">
    <property type="entry name" value="Leu-rich_rpt"/>
</dbReference>
<sequence length="489" mass="53575">MAHIVSSPCLVFFICFLFPFARPFTVIMSDSGVPSALIDGPQTGFSMNNNGARTDTREQEAVYDIMRATGNDWATDIPDVCRGRWHGIECMPDQDNVYHVVSLSFGALSDDTAFPTCDPTRSHISPSITKLPHIRTLFFYRCFTDNPQPIPSFLGQLGPTLQTLVLRENGHVGPIPGELGNLTRLKVIDLHRNNLNGSIPLSLGRITGLKSLDFSGNRLTGSIPSLSFPILSIFDLSQNLLMGSIPSSISTCRSLVKIDFSRNRLTGQIPESINGLMNLMLLDLSYNRLSGPLPMSLRSLTSLQALILKGNPMGSTTIPDDMFDGMKGLMILIFSNMNLHGAIPTSLGRLPNLRVLHLDGNHLNGSIPISFRDLKNLSELRLDDNGLSGPIPFGKEMVWRMRRKLRLCRNSGLCYNANSGLEDSLDPTFNSGIGLCESPRPGLASTVQHLSAVEREIPNTVKVSSSSVHKCSVFVGLLEILLCFIVILL</sequence>
<dbReference type="Pfam" id="PF13855">
    <property type="entry name" value="LRR_8"/>
    <property type="match status" value="2"/>
</dbReference>
<feature type="chain" id="PRO_5045548890" evidence="3">
    <location>
        <begin position="24"/>
        <end position="489"/>
    </location>
</feature>
<dbReference type="SUPFAM" id="SSF52058">
    <property type="entry name" value="L domain-like"/>
    <property type="match status" value="1"/>
</dbReference>
<keyword evidence="3" id="KW-0732">Signal</keyword>
<proteinExistence type="predicted"/>
<evidence type="ECO:0000313" key="5">
    <source>
        <dbReference type="RefSeq" id="XP_015870355.2"/>
    </source>
</evidence>
<dbReference type="AlphaFoldDB" id="A0A6P3Z0Z0"/>
<dbReference type="SMART" id="SM00369">
    <property type="entry name" value="LRR_TYP"/>
    <property type="match status" value="3"/>
</dbReference>
<dbReference type="InParanoid" id="A0A6P3Z0Z0"/>
<gene>
    <name evidence="5" type="primary">LOC107407571</name>
</gene>
<dbReference type="PRINTS" id="PR00019">
    <property type="entry name" value="LEURICHRPT"/>
</dbReference>